<keyword evidence="1" id="KW-0472">Membrane</keyword>
<keyword evidence="3" id="KW-1185">Reference proteome</keyword>
<sequence length="180" mass="21719">MAYMGKEGKSCAFALKVAQRTDDIMPSKNIDYFQDRYYVFNRRLLTFVGLWPYQESSKRLVRARLINFIVIVPILFQIYMFIVSDLNMESIIELMQIFLPNLCFSICYWNLNYNIMKVKEMLDRINSDWVMLENQRELMIMQKYAKIGRLCTLLSFILQLFFYYSRTYYTIVRIISMILN</sequence>
<feature type="transmembrane region" description="Helical" evidence="1">
    <location>
        <begin position="147"/>
        <end position="164"/>
    </location>
</feature>
<protein>
    <submittedName>
        <fullName evidence="2">Odorant receptor 46a-like isoform X1</fullName>
    </submittedName>
</protein>
<keyword evidence="1" id="KW-1133">Transmembrane helix</keyword>
<dbReference type="Proteomes" id="UP001607303">
    <property type="component" value="Unassembled WGS sequence"/>
</dbReference>
<evidence type="ECO:0000313" key="3">
    <source>
        <dbReference type="Proteomes" id="UP001607303"/>
    </source>
</evidence>
<accession>A0ABD2B468</accession>
<keyword evidence="1" id="KW-0812">Transmembrane</keyword>
<gene>
    <name evidence="2" type="ORF">V1477_016804</name>
</gene>
<evidence type="ECO:0000256" key="1">
    <source>
        <dbReference type="SAM" id="Phobius"/>
    </source>
</evidence>
<dbReference type="AlphaFoldDB" id="A0ABD2B468"/>
<comment type="caution">
    <text evidence="2">The sequence shown here is derived from an EMBL/GenBank/DDBJ whole genome shotgun (WGS) entry which is preliminary data.</text>
</comment>
<evidence type="ECO:0000313" key="2">
    <source>
        <dbReference type="EMBL" id="KAL2727528.1"/>
    </source>
</evidence>
<feature type="transmembrane region" description="Helical" evidence="1">
    <location>
        <begin position="65"/>
        <end position="82"/>
    </location>
</feature>
<organism evidence="2 3">
    <name type="scientific">Vespula maculifrons</name>
    <name type="common">Eastern yellow jacket</name>
    <name type="synonym">Wasp</name>
    <dbReference type="NCBI Taxonomy" id="7453"/>
    <lineage>
        <taxon>Eukaryota</taxon>
        <taxon>Metazoa</taxon>
        <taxon>Ecdysozoa</taxon>
        <taxon>Arthropoda</taxon>
        <taxon>Hexapoda</taxon>
        <taxon>Insecta</taxon>
        <taxon>Pterygota</taxon>
        <taxon>Neoptera</taxon>
        <taxon>Endopterygota</taxon>
        <taxon>Hymenoptera</taxon>
        <taxon>Apocrita</taxon>
        <taxon>Aculeata</taxon>
        <taxon>Vespoidea</taxon>
        <taxon>Vespidae</taxon>
        <taxon>Vespinae</taxon>
        <taxon>Vespula</taxon>
    </lineage>
</organism>
<name>A0ABD2B468_VESMC</name>
<dbReference type="EMBL" id="JAYRBN010000100">
    <property type="protein sequence ID" value="KAL2727528.1"/>
    <property type="molecule type" value="Genomic_DNA"/>
</dbReference>
<feature type="transmembrane region" description="Helical" evidence="1">
    <location>
        <begin position="94"/>
        <end position="111"/>
    </location>
</feature>
<reference evidence="2 3" key="1">
    <citation type="journal article" date="2024" name="Ann. Entomol. Soc. Am.">
        <title>Genomic analyses of the southern and eastern yellowjacket wasps (Hymenoptera: Vespidae) reveal evolutionary signatures of social life.</title>
        <authorList>
            <person name="Catto M.A."/>
            <person name="Caine P.B."/>
            <person name="Orr S.E."/>
            <person name="Hunt B.G."/>
            <person name="Goodisman M.A.D."/>
        </authorList>
    </citation>
    <scope>NUCLEOTIDE SEQUENCE [LARGE SCALE GENOMIC DNA]</scope>
    <source>
        <strain evidence="2">232</strain>
        <tissue evidence="2">Head and thorax</tissue>
    </source>
</reference>
<proteinExistence type="predicted"/>